<dbReference type="SUPFAM" id="SSF46785">
    <property type="entry name" value="Winged helix' DNA-binding domain"/>
    <property type="match status" value="1"/>
</dbReference>
<evidence type="ECO:0000256" key="1">
    <source>
        <dbReference type="ARBA" id="ARBA00023015"/>
    </source>
</evidence>
<dbReference type="PROSITE" id="PS50949">
    <property type="entry name" value="HTH_GNTR"/>
    <property type="match status" value="1"/>
</dbReference>
<evidence type="ECO:0000313" key="5">
    <source>
        <dbReference type="EMBL" id="MFD2419341.1"/>
    </source>
</evidence>
<dbReference type="Proteomes" id="UP001597417">
    <property type="component" value="Unassembled WGS sequence"/>
</dbReference>
<evidence type="ECO:0000256" key="3">
    <source>
        <dbReference type="ARBA" id="ARBA00023163"/>
    </source>
</evidence>
<dbReference type="Pfam" id="PF00392">
    <property type="entry name" value="GntR"/>
    <property type="match status" value="1"/>
</dbReference>
<dbReference type="RefSeq" id="WP_378267339.1">
    <property type="nucleotide sequence ID" value="NZ_JBHUKR010000011.1"/>
</dbReference>
<name>A0ABW5FWV4_9PSEU</name>
<keyword evidence="2" id="KW-0238">DNA-binding</keyword>
<proteinExistence type="predicted"/>
<evidence type="ECO:0000313" key="6">
    <source>
        <dbReference type="Proteomes" id="UP001597417"/>
    </source>
</evidence>
<dbReference type="Gene3D" id="1.10.10.10">
    <property type="entry name" value="Winged helix-like DNA-binding domain superfamily/Winged helix DNA-binding domain"/>
    <property type="match status" value="1"/>
</dbReference>
<dbReference type="InterPro" id="IPR036390">
    <property type="entry name" value="WH_DNA-bd_sf"/>
</dbReference>
<evidence type="ECO:0000256" key="2">
    <source>
        <dbReference type="ARBA" id="ARBA00023125"/>
    </source>
</evidence>
<organism evidence="5 6">
    <name type="scientific">Amycolatopsis pigmentata</name>
    <dbReference type="NCBI Taxonomy" id="450801"/>
    <lineage>
        <taxon>Bacteria</taxon>
        <taxon>Bacillati</taxon>
        <taxon>Actinomycetota</taxon>
        <taxon>Actinomycetes</taxon>
        <taxon>Pseudonocardiales</taxon>
        <taxon>Pseudonocardiaceae</taxon>
        <taxon>Amycolatopsis</taxon>
    </lineage>
</organism>
<gene>
    <name evidence="5" type="ORF">ACFSXZ_23700</name>
</gene>
<dbReference type="InterPro" id="IPR036388">
    <property type="entry name" value="WH-like_DNA-bd_sf"/>
</dbReference>
<keyword evidence="1" id="KW-0805">Transcription regulation</keyword>
<reference evidence="6" key="1">
    <citation type="journal article" date="2019" name="Int. J. Syst. Evol. Microbiol.">
        <title>The Global Catalogue of Microorganisms (GCM) 10K type strain sequencing project: providing services to taxonomists for standard genome sequencing and annotation.</title>
        <authorList>
            <consortium name="The Broad Institute Genomics Platform"/>
            <consortium name="The Broad Institute Genome Sequencing Center for Infectious Disease"/>
            <person name="Wu L."/>
            <person name="Ma J."/>
        </authorList>
    </citation>
    <scope>NUCLEOTIDE SEQUENCE [LARGE SCALE GENOMIC DNA]</scope>
    <source>
        <strain evidence="6">CGMCC 4.7645</strain>
    </source>
</reference>
<dbReference type="PANTHER" id="PTHR44846">
    <property type="entry name" value="MANNOSYL-D-GLYCERATE TRANSPORT/METABOLISM SYSTEM REPRESSOR MNGR-RELATED"/>
    <property type="match status" value="1"/>
</dbReference>
<sequence length="93" mass="10172">MISELIDPEPPGYLYEAVASDLTRRIRAGEFAPNTPLPAELDLARRYGVSLGTARHATRVLRERGLVVTIRSKGTFVLKRDASPPICLWGAPG</sequence>
<dbReference type="InterPro" id="IPR050679">
    <property type="entry name" value="Bact_HTH_transcr_reg"/>
</dbReference>
<comment type="caution">
    <text evidence="5">The sequence shown here is derived from an EMBL/GenBank/DDBJ whole genome shotgun (WGS) entry which is preliminary data.</text>
</comment>
<protein>
    <submittedName>
        <fullName evidence="5">GntR family transcriptional regulator</fullName>
    </submittedName>
</protein>
<dbReference type="EMBL" id="JBHUKR010000011">
    <property type="protein sequence ID" value="MFD2419341.1"/>
    <property type="molecule type" value="Genomic_DNA"/>
</dbReference>
<dbReference type="CDD" id="cd07377">
    <property type="entry name" value="WHTH_GntR"/>
    <property type="match status" value="1"/>
</dbReference>
<evidence type="ECO:0000259" key="4">
    <source>
        <dbReference type="PROSITE" id="PS50949"/>
    </source>
</evidence>
<dbReference type="InterPro" id="IPR000524">
    <property type="entry name" value="Tscrpt_reg_HTH_GntR"/>
</dbReference>
<keyword evidence="6" id="KW-1185">Reference proteome</keyword>
<accession>A0ABW5FWV4</accession>
<dbReference type="SMART" id="SM00345">
    <property type="entry name" value="HTH_GNTR"/>
    <property type="match status" value="1"/>
</dbReference>
<feature type="domain" description="HTH gntR-type" evidence="4">
    <location>
        <begin position="12"/>
        <end position="80"/>
    </location>
</feature>
<keyword evidence="3" id="KW-0804">Transcription</keyword>
<dbReference type="PANTHER" id="PTHR44846:SF17">
    <property type="entry name" value="GNTR-FAMILY TRANSCRIPTIONAL REGULATOR"/>
    <property type="match status" value="1"/>
</dbReference>